<organism evidence="2 3">
    <name type="scientific">Coemansia erecta</name>
    <dbReference type="NCBI Taxonomy" id="147472"/>
    <lineage>
        <taxon>Eukaryota</taxon>
        <taxon>Fungi</taxon>
        <taxon>Fungi incertae sedis</taxon>
        <taxon>Zoopagomycota</taxon>
        <taxon>Kickxellomycotina</taxon>
        <taxon>Kickxellomycetes</taxon>
        <taxon>Kickxellales</taxon>
        <taxon>Kickxellaceae</taxon>
        <taxon>Coemansia</taxon>
    </lineage>
</organism>
<protein>
    <submittedName>
        <fullName evidence="2">Uncharacterized protein</fullName>
    </submittedName>
</protein>
<accession>A0A9W7XS74</accession>
<feature type="transmembrane region" description="Helical" evidence="1">
    <location>
        <begin position="85"/>
        <end position="107"/>
    </location>
</feature>
<comment type="caution">
    <text evidence="2">The sequence shown here is derived from an EMBL/GenBank/DDBJ whole genome shotgun (WGS) entry which is preliminary data.</text>
</comment>
<proteinExistence type="predicted"/>
<name>A0A9W7XS74_9FUNG</name>
<dbReference type="OrthoDB" id="5542259at2759"/>
<keyword evidence="1" id="KW-1133">Transmembrane helix</keyword>
<dbReference type="EMBL" id="JANBOJ010000352">
    <property type="protein sequence ID" value="KAJ1719714.1"/>
    <property type="molecule type" value="Genomic_DNA"/>
</dbReference>
<gene>
    <name evidence="2" type="ORF">LPJ53_005572</name>
</gene>
<dbReference type="AlphaFoldDB" id="A0A9W7XS74"/>
<dbReference type="Proteomes" id="UP001149813">
    <property type="component" value="Unassembled WGS sequence"/>
</dbReference>
<feature type="transmembrane region" description="Helical" evidence="1">
    <location>
        <begin position="49"/>
        <end position="73"/>
    </location>
</feature>
<evidence type="ECO:0000313" key="2">
    <source>
        <dbReference type="EMBL" id="KAJ1719714.1"/>
    </source>
</evidence>
<evidence type="ECO:0000256" key="1">
    <source>
        <dbReference type="SAM" id="Phobius"/>
    </source>
</evidence>
<keyword evidence="3" id="KW-1185">Reference proteome</keyword>
<sequence length="163" mass="18005">MSYADYARRAAELALSVLAQLHASAYPFCDHLVRTLSTQWAPFQTLVSVAGQTSLVYLAELLFMLIAFQSFLLTLRIFGSTLFRLLQYMLLVTLVAGGVFLGLYFYFTATAEGRQMARGAGGAFLQQAAGMVGQVAGFVGQVFEQQRQDGQRVLFQTDYARGF</sequence>
<evidence type="ECO:0000313" key="3">
    <source>
        <dbReference type="Proteomes" id="UP001149813"/>
    </source>
</evidence>
<keyword evidence="1" id="KW-0812">Transmembrane</keyword>
<reference evidence="2" key="1">
    <citation type="submission" date="2022-07" db="EMBL/GenBank/DDBJ databases">
        <title>Phylogenomic reconstructions and comparative analyses of Kickxellomycotina fungi.</title>
        <authorList>
            <person name="Reynolds N.K."/>
            <person name="Stajich J.E."/>
            <person name="Barry K."/>
            <person name="Grigoriev I.V."/>
            <person name="Crous P."/>
            <person name="Smith M.E."/>
        </authorList>
    </citation>
    <scope>NUCLEOTIDE SEQUENCE</scope>
    <source>
        <strain evidence="2">NBRC 32514</strain>
    </source>
</reference>
<keyword evidence="1" id="KW-0472">Membrane</keyword>